<name>A0A395LNK5_9SPHN</name>
<reference evidence="4 5" key="1">
    <citation type="submission" date="2018-07" db="EMBL/GenBank/DDBJ databases">
        <title>Erythrobacter nanhaiensis sp. nov., a novel member of the genus Erythrobacter isolated from the South China Sea.</title>
        <authorList>
            <person name="Chen X."/>
            <person name="Liu J."/>
        </authorList>
    </citation>
    <scope>NUCLEOTIDE SEQUENCE [LARGE SCALE GENOMIC DNA]</scope>
    <source>
        <strain evidence="4 5">S-5</strain>
    </source>
</reference>
<organism evidence="4 5">
    <name type="scientific">Alteriqipengyuania lutimaris</name>
    <dbReference type="NCBI Taxonomy" id="1538146"/>
    <lineage>
        <taxon>Bacteria</taxon>
        <taxon>Pseudomonadati</taxon>
        <taxon>Pseudomonadota</taxon>
        <taxon>Alphaproteobacteria</taxon>
        <taxon>Sphingomonadales</taxon>
        <taxon>Erythrobacteraceae</taxon>
        <taxon>Alteriqipengyuania</taxon>
    </lineage>
</organism>
<proteinExistence type="predicted"/>
<evidence type="ECO:0000259" key="2">
    <source>
        <dbReference type="Pfam" id="PF00144"/>
    </source>
</evidence>
<keyword evidence="1" id="KW-0732">Signal</keyword>
<dbReference type="Pfam" id="PF11954">
    <property type="entry name" value="DUF3471"/>
    <property type="match status" value="1"/>
</dbReference>
<evidence type="ECO:0000256" key="1">
    <source>
        <dbReference type="SAM" id="SignalP"/>
    </source>
</evidence>
<keyword evidence="4" id="KW-0378">Hydrolase</keyword>
<dbReference type="Proteomes" id="UP000254101">
    <property type="component" value="Unassembled WGS sequence"/>
</dbReference>
<gene>
    <name evidence="4" type="ORF">DL238_12950</name>
</gene>
<feature type="domain" description="Beta-lactamase-related" evidence="2">
    <location>
        <begin position="37"/>
        <end position="372"/>
    </location>
</feature>
<dbReference type="EMBL" id="QRBB01000001">
    <property type="protein sequence ID" value="RDS78421.1"/>
    <property type="molecule type" value="Genomic_DNA"/>
</dbReference>
<keyword evidence="5" id="KW-1185">Reference proteome</keyword>
<sequence>MTRMRKLRILAPVVLCCGLVATPAAAEPPANLEQRADALLDRFEAPGLSIAIVENGEVTFADGFGVTDLEDPVAVGPDTNFAIGSVTKAFTSTALAILVDEGRIGWDQKVVDIMPEFRMKDAWVTREMTVRDLLVHRSGLGLGAGDLLFVPRSDLTRADIVERLGEIPLETSFRSSYAYDNILYMVAGRLIERVTDQNWERFVTDRILRPAGMTRATVENNARGPDDLVADSHARIDGPIRGMGTMERLDESLVVAQVAAPAGGIAASANDMAKWIELQLALGDLPGDARLFSEEQAREMWEPVVLKPTPIYAGALSETAPMFNTYALGWDVRDYRGERVVMHGGGVYGSITRLVLLPDRNVGFFLATNSEEAGLLTGLQFELLDHYLGVEGNDWPAAFGDFIDNYFASAAQQLAAPGKEPADVGPSLPLAGYAGDYADPWFGKITVNAGDEGLRVAFPHWEGVTARLEHWQYDTFITRYEDESFEPAYVTFSLDAEGAVDRITMEAVSPVADFSWDYHDLEFHPVAAGAQ</sequence>
<dbReference type="SUPFAM" id="SSF56601">
    <property type="entry name" value="beta-lactamase/transpeptidase-like"/>
    <property type="match status" value="1"/>
</dbReference>
<evidence type="ECO:0000259" key="3">
    <source>
        <dbReference type="Pfam" id="PF11954"/>
    </source>
</evidence>
<feature type="chain" id="PRO_5017465040" evidence="1">
    <location>
        <begin position="27"/>
        <end position="531"/>
    </location>
</feature>
<dbReference type="InterPro" id="IPR050491">
    <property type="entry name" value="AmpC-like"/>
</dbReference>
<dbReference type="InterPro" id="IPR012338">
    <property type="entry name" value="Beta-lactam/transpept-like"/>
</dbReference>
<comment type="caution">
    <text evidence="4">The sequence shown here is derived from an EMBL/GenBank/DDBJ whole genome shotgun (WGS) entry which is preliminary data.</text>
</comment>
<dbReference type="PANTHER" id="PTHR46825">
    <property type="entry name" value="D-ALANYL-D-ALANINE-CARBOXYPEPTIDASE/ENDOPEPTIDASE AMPH"/>
    <property type="match status" value="1"/>
</dbReference>
<evidence type="ECO:0000313" key="5">
    <source>
        <dbReference type="Proteomes" id="UP000254101"/>
    </source>
</evidence>
<feature type="domain" description="Peptidase S12 Pab87-related C-terminal" evidence="3">
    <location>
        <begin position="421"/>
        <end position="524"/>
    </location>
</feature>
<dbReference type="InterPro" id="IPR021860">
    <property type="entry name" value="Peptidase_S12_Pab87-rel_C"/>
</dbReference>
<protein>
    <submittedName>
        <fullName evidence="4">Serine hydrolase</fullName>
    </submittedName>
</protein>
<dbReference type="Pfam" id="PF00144">
    <property type="entry name" value="Beta-lactamase"/>
    <property type="match status" value="1"/>
</dbReference>
<dbReference type="Gene3D" id="2.40.128.600">
    <property type="match status" value="1"/>
</dbReference>
<dbReference type="Gene3D" id="3.40.710.10">
    <property type="entry name" value="DD-peptidase/beta-lactamase superfamily"/>
    <property type="match status" value="1"/>
</dbReference>
<dbReference type="OrthoDB" id="5377981at2"/>
<dbReference type="PANTHER" id="PTHR46825:SF15">
    <property type="entry name" value="BETA-LACTAMASE-RELATED DOMAIN-CONTAINING PROTEIN"/>
    <property type="match status" value="1"/>
</dbReference>
<accession>A0A395LNK5</accession>
<dbReference type="InterPro" id="IPR001466">
    <property type="entry name" value="Beta-lactam-related"/>
</dbReference>
<dbReference type="AlphaFoldDB" id="A0A395LNK5"/>
<dbReference type="GO" id="GO:0016787">
    <property type="term" value="F:hydrolase activity"/>
    <property type="evidence" value="ECO:0007669"/>
    <property type="project" value="UniProtKB-KW"/>
</dbReference>
<feature type="signal peptide" evidence="1">
    <location>
        <begin position="1"/>
        <end position="26"/>
    </location>
</feature>
<evidence type="ECO:0000313" key="4">
    <source>
        <dbReference type="EMBL" id="RDS78421.1"/>
    </source>
</evidence>